<sequence length="154" mass="18221">MSDHVEKLNKTLKLHSRQDEEGNPKHAWRVTWNLWSAQMLEMQRQQATQTAVLNVYLQQGFMPPAPSVYPSYRLEGHEDRLKDGEYEDYYSNASLTQPEVLLQRNEEVDPFQYQNQRNNMEENYKNPNLLSRYSQELETSQASSVFDRFGRQTS</sequence>
<accession>A0ABD1XDH0</accession>
<protein>
    <submittedName>
        <fullName evidence="2">Uncharacterized protein</fullName>
    </submittedName>
</protein>
<reference evidence="3" key="1">
    <citation type="submission" date="2024-07" db="EMBL/GenBank/DDBJ databases">
        <title>Two chromosome-level genome assemblies of Korean endemic species Abeliophyllum distichum and Forsythia ovata (Oleaceae).</title>
        <authorList>
            <person name="Jang H."/>
        </authorList>
    </citation>
    <scope>NUCLEOTIDE SEQUENCE [LARGE SCALE GENOMIC DNA]</scope>
</reference>
<feature type="region of interest" description="Disordered" evidence="1">
    <location>
        <begin position="1"/>
        <end position="20"/>
    </location>
</feature>
<dbReference type="AlphaFoldDB" id="A0ABD1XDH0"/>
<comment type="caution">
    <text evidence="2">The sequence shown here is derived from an EMBL/GenBank/DDBJ whole genome shotgun (WGS) entry which is preliminary data.</text>
</comment>
<evidence type="ECO:0000256" key="1">
    <source>
        <dbReference type="SAM" id="MobiDB-lite"/>
    </source>
</evidence>
<dbReference type="Proteomes" id="UP001604277">
    <property type="component" value="Unassembled WGS sequence"/>
</dbReference>
<evidence type="ECO:0000313" key="3">
    <source>
        <dbReference type="Proteomes" id="UP001604277"/>
    </source>
</evidence>
<name>A0ABD1XDH0_9LAMI</name>
<dbReference type="EMBL" id="JBFOLJ010000001">
    <property type="protein sequence ID" value="KAL2558605.1"/>
    <property type="molecule type" value="Genomic_DNA"/>
</dbReference>
<gene>
    <name evidence="2" type="ORF">Fot_03344</name>
</gene>
<keyword evidence="3" id="KW-1185">Reference proteome</keyword>
<evidence type="ECO:0000313" key="2">
    <source>
        <dbReference type="EMBL" id="KAL2558605.1"/>
    </source>
</evidence>
<organism evidence="2 3">
    <name type="scientific">Forsythia ovata</name>
    <dbReference type="NCBI Taxonomy" id="205694"/>
    <lineage>
        <taxon>Eukaryota</taxon>
        <taxon>Viridiplantae</taxon>
        <taxon>Streptophyta</taxon>
        <taxon>Embryophyta</taxon>
        <taxon>Tracheophyta</taxon>
        <taxon>Spermatophyta</taxon>
        <taxon>Magnoliopsida</taxon>
        <taxon>eudicotyledons</taxon>
        <taxon>Gunneridae</taxon>
        <taxon>Pentapetalae</taxon>
        <taxon>asterids</taxon>
        <taxon>lamiids</taxon>
        <taxon>Lamiales</taxon>
        <taxon>Oleaceae</taxon>
        <taxon>Forsythieae</taxon>
        <taxon>Forsythia</taxon>
    </lineage>
</organism>
<proteinExistence type="predicted"/>